<feature type="transmembrane region" description="Helical" evidence="1">
    <location>
        <begin position="307"/>
        <end position="333"/>
    </location>
</feature>
<dbReference type="RefSeq" id="WP_056962678.1">
    <property type="nucleotide sequence ID" value="NZ_AZEU01000062.1"/>
</dbReference>
<keyword evidence="2" id="KW-0732">Signal</keyword>
<keyword evidence="1" id="KW-0472">Membrane</keyword>
<dbReference type="PATRIC" id="fig|1423769.4.peg.3245"/>
<gene>
    <name evidence="5" type="ORF">FD01_GL003006</name>
</gene>
<dbReference type="InterPro" id="IPR021759">
    <property type="entry name" value="WxLIP_HBD"/>
</dbReference>
<evidence type="ECO:0000259" key="3">
    <source>
        <dbReference type="Pfam" id="PF06030"/>
    </source>
</evidence>
<reference evidence="5 6" key="1">
    <citation type="journal article" date="2015" name="Genome Announc.">
        <title>Expanding the biotechnology potential of lactobacilli through comparative genomics of 213 strains and associated genera.</title>
        <authorList>
            <person name="Sun Z."/>
            <person name="Harris H.M."/>
            <person name="McCann A."/>
            <person name="Guo C."/>
            <person name="Argimon S."/>
            <person name="Zhang W."/>
            <person name="Yang X."/>
            <person name="Jeffery I.B."/>
            <person name="Cooney J.C."/>
            <person name="Kagawa T.F."/>
            <person name="Liu W."/>
            <person name="Song Y."/>
            <person name="Salvetti E."/>
            <person name="Wrobel A."/>
            <person name="Rasinkangas P."/>
            <person name="Parkhill J."/>
            <person name="Rea M.C."/>
            <person name="O'Sullivan O."/>
            <person name="Ritari J."/>
            <person name="Douillard F.P."/>
            <person name="Paul Ross R."/>
            <person name="Yang R."/>
            <person name="Briner A.E."/>
            <person name="Felis G.E."/>
            <person name="de Vos W.M."/>
            <person name="Barrangou R."/>
            <person name="Klaenhammer T.R."/>
            <person name="Caufield P.W."/>
            <person name="Cui Y."/>
            <person name="Zhang H."/>
            <person name="O'Toole P.W."/>
        </authorList>
    </citation>
    <scope>NUCLEOTIDE SEQUENCE [LARGE SCALE GENOMIC DNA]</scope>
    <source>
        <strain evidence="5 6">DSM 13343</strain>
    </source>
</reference>
<name>A0A0R1RAV8_9LACO</name>
<sequence length="339" mass="37055">MKKLFCLLFALFSFAWLPTQTVHAAKLHFSVSAQLPSNQADTSVSYFSLKVVPGQTQTLNLVLSNTDTVAHRYRIAVNRANTNTNGEIDYTKHAQPKAKSLSADIEAMTPKPFVVKVLANQKKTVGVKLTTPQKAWSGLVLGGIQVTELDTGQAKKSAKGLTLTNEYAYVVGLALQESGNYAGITPKIALRSVKAHQLNYRNTITATLENTTPTPIHQLKLKVKVTKKGAKHTYIRYTKADMAMAPNSTFAFPISTNNTPLVAGQYKIDLTATTAGQKFHFVKGFAITGAQARKLNHSAVDQKQSPFYWLLIGAGIILGILILVVIILIILLIRPRRAK</sequence>
<dbReference type="AlphaFoldDB" id="A0A0R1RAV8"/>
<feature type="domain" description="WxL Interacting Protein host binding" evidence="4">
    <location>
        <begin position="159"/>
        <end position="297"/>
    </location>
</feature>
<feature type="signal peptide" evidence="2">
    <location>
        <begin position="1"/>
        <end position="24"/>
    </location>
</feature>
<evidence type="ECO:0000256" key="2">
    <source>
        <dbReference type="SAM" id="SignalP"/>
    </source>
</evidence>
<keyword evidence="6" id="KW-1185">Reference proteome</keyword>
<evidence type="ECO:0000259" key="4">
    <source>
        <dbReference type="Pfam" id="PF11797"/>
    </source>
</evidence>
<evidence type="ECO:0000313" key="5">
    <source>
        <dbReference type="EMBL" id="KRL51250.1"/>
    </source>
</evidence>
<accession>A0A0R1RAV8</accession>
<dbReference type="Proteomes" id="UP000051790">
    <property type="component" value="Unassembled WGS sequence"/>
</dbReference>
<evidence type="ECO:0000313" key="6">
    <source>
        <dbReference type="Proteomes" id="UP000051790"/>
    </source>
</evidence>
<protein>
    <submittedName>
        <fullName evidence="5">Cell surface protein</fullName>
    </submittedName>
</protein>
<dbReference type="EMBL" id="AZEU01000062">
    <property type="protein sequence ID" value="KRL51250.1"/>
    <property type="molecule type" value="Genomic_DNA"/>
</dbReference>
<feature type="chain" id="PRO_5006409912" evidence="2">
    <location>
        <begin position="25"/>
        <end position="339"/>
    </location>
</feature>
<dbReference type="Pfam" id="PF11797">
    <property type="entry name" value="WxLIP_HBD"/>
    <property type="match status" value="1"/>
</dbReference>
<evidence type="ECO:0000256" key="1">
    <source>
        <dbReference type="SAM" id="Phobius"/>
    </source>
</evidence>
<comment type="caution">
    <text evidence="5">The sequence shown here is derived from an EMBL/GenBank/DDBJ whole genome shotgun (WGS) entry which is preliminary data.</text>
</comment>
<dbReference type="InterPro" id="IPR010317">
    <property type="entry name" value="WxLIP_PGBD"/>
</dbReference>
<proteinExistence type="predicted"/>
<organism evidence="5 6">
    <name type="scientific">Lacticaseibacillus manihotivorans DSM 13343 = JCM 12514</name>
    <dbReference type="NCBI Taxonomy" id="1423769"/>
    <lineage>
        <taxon>Bacteria</taxon>
        <taxon>Bacillati</taxon>
        <taxon>Bacillota</taxon>
        <taxon>Bacilli</taxon>
        <taxon>Lactobacillales</taxon>
        <taxon>Lactobacillaceae</taxon>
        <taxon>Lacticaseibacillus</taxon>
    </lineage>
</organism>
<dbReference type="Pfam" id="PF06030">
    <property type="entry name" value="WxLIP_PGBD"/>
    <property type="match status" value="1"/>
</dbReference>
<dbReference type="OrthoDB" id="2365961at2"/>
<keyword evidence="1" id="KW-0812">Transmembrane</keyword>
<feature type="domain" description="WxL Interacting Protein peptidoglycan binding" evidence="3">
    <location>
        <begin position="29"/>
        <end position="148"/>
    </location>
</feature>
<keyword evidence="1" id="KW-1133">Transmembrane helix</keyword>